<dbReference type="Pfam" id="PF04828">
    <property type="entry name" value="GFA"/>
    <property type="match status" value="1"/>
</dbReference>
<dbReference type="AlphaFoldDB" id="A0A229FUK8"/>
<dbReference type="PANTHER" id="PTHR33337">
    <property type="entry name" value="GFA DOMAIN-CONTAINING PROTEIN"/>
    <property type="match status" value="1"/>
</dbReference>
<accession>A0A229FUK8</accession>
<comment type="similarity">
    <text evidence="1">Belongs to the Gfa family.</text>
</comment>
<reference evidence="6 7" key="1">
    <citation type="submission" date="2017-06" db="EMBL/GenBank/DDBJ databases">
        <title>Reclassification of a Polynucleobacter cosmopolitanus strain isolated from tropical Lake Victoria as Polynucleobacter victoriensis comb. nov.</title>
        <authorList>
            <person name="Hahn M.W."/>
        </authorList>
    </citation>
    <scope>NUCLEOTIDE SEQUENCE [LARGE SCALE GENOMIC DNA]</scope>
    <source>
        <strain evidence="6 7">MWH-MoIso2</strain>
    </source>
</reference>
<name>A0A229FUK8_9BURK</name>
<protein>
    <submittedName>
        <fullName evidence="6">Aldehyde-activating protein</fullName>
    </submittedName>
</protein>
<keyword evidence="4" id="KW-0456">Lyase</keyword>
<dbReference type="InterPro" id="IPR006913">
    <property type="entry name" value="CENP-V/GFA"/>
</dbReference>
<organism evidence="6 7">
    <name type="scientific">Polynucleobacter cosmopolitanus</name>
    <dbReference type="NCBI Taxonomy" id="351345"/>
    <lineage>
        <taxon>Bacteria</taxon>
        <taxon>Pseudomonadati</taxon>
        <taxon>Pseudomonadota</taxon>
        <taxon>Betaproteobacteria</taxon>
        <taxon>Burkholderiales</taxon>
        <taxon>Burkholderiaceae</taxon>
        <taxon>Polynucleobacter</taxon>
    </lineage>
</organism>
<proteinExistence type="inferred from homology"/>
<dbReference type="OrthoDB" id="327703at2"/>
<dbReference type="RefSeq" id="WP_089516223.1">
    <property type="nucleotide sequence ID" value="NZ_NJGG01000002.1"/>
</dbReference>
<evidence type="ECO:0000256" key="3">
    <source>
        <dbReference type="ARBA" id="ARBA00022833"/>
    </source>
</evidence>
<dbReference type="GO" id="GO:0016846">
    <property type="term" value="F:carbon-sulfur lyase activity"/>
    <property type="evidence" value="ECO:0007669"/>
    <property type="project" value="InterPro"/>
</dbReference>
<keyword evidence="2" id="KW-0479">Metal-binding</keyword>
<dbReference type="EMBL" id="NJGG01000002">
    <property type="protein sequence ID" value="OXL15079.1"/>
    <property type="molecule type" value="Genomic_DNA"/>
</dbReference>
<dbReference type="PANTHER" id="PTHR33337:SF40">
    <property type="entry name" value="CENP-V_GFA DOMAIN-CONTAINING PROTEIN-RELATED"/>
    <property type="match status" value="1"/>
</dbReference>
<dbReference type="GO" id="GO:0046872">
    <property type="term" value="F:metal ion binding"/>
    <property type="evidence" value="ECO:0007669"/>
    <property type="project" value="UniProtKB-KW"/>
</dbReference>
<dbReference type="PROSITE" id="PS51891">
    <property type="entry name" value="CENP_V_GFA"/>
    <property type="match status" value="1"/>
</dbReference>
<dbReference type="SUPFAM" id="SSF51316">
    <property type="entry name" value="Mss4-like"/>
    <property type="match status" value="1"/>
</dbReference>
<evidence type="ECO:0000313" key="7">
    <source>
        <dbReference type="Proteomes" id="UP000215188"/>
    </source>
</evidence>
<gene>
    <name evidence="6" type="ORF">AOC33_07160</name>
</gene>
<sequence length="137" mass="15259">MASYKLSGGCACGNFRYEFNGELAMAAHCHCRDCQRSSGTGSTAVFATNRSNYKFTGKTNSYKFTGDSEKIIERFFCPNCGSPLFSYAEVLPDLIFARIASLDEPSHIKPTMHIYCDSSQVWDRPNDHLAKFGKMPS</sequence>
<evidence type="ECO:0000256" key="1">
    <source>
        <dbReference type="ARBA" id="ARBA00005495"/>
    </source>
</evidence>
<dbReference type="InterPro" id="IPR011057">
    <property type="entry name" value="Mss4-like_sf"/>
</dbReference>
<comment type="caution">
    <text evidence="6">The sequence shown here is derived from an EMBL/GenBank/DDBJ whole genome shotgun (WGS) entry which is preliminary data.</text>
</comment>
<keyword evidence="7" id="KW-1185">Reference proteome</keyword>
<evidence type="ECO:0000259" key="5">
    <source>
        <dbReference type="PROSITE" id="PS51891"/>
    </source>
</evidence>
<evidence type="ECO:0000256" key="4">
    <source>
        <dbReference type="ARBA" id="ARBA00023239"/>
    </source>
</evidence>
<dbReference type="Proteomes" id="UP000215188">
    <property type="component" value="Unassembled WGS sequence"/>
</dbReference>
<evidence type="ECO:0000256" key="2">
    <source>
        <dbReference type="ARBA" id="ARBA00022723"/>
    </source>
</evidence>
<dbReference type="Gene3D" id="3.90.1590.10">
    <property type="entry name" value="glutathione-dependent formaldehyde- activating enzyme (gfa)"/>
    <property type="match status" value="1"/>
</dbReference>
<feature type="domain" description="CENP-V/GFA" evidence="5">
    <location>
        <begin position="6"/>
        <end position="123"/>
    </location>
</feature>
<evidence type="ECO:0000313" key="6">
    <source>
        <dbReference type="EMBL" id="OXL15079.1"/>
    </source>
</evidence>
<keyword evidence="3" id="KW-0862">Zinc</keyword>